<keyword evidence="4" id="KW-0560">Oxidoreductase</keyword>
<dbReference type="PANTHER" id="PTHR10851:SF0">
    <property type="entry name" value="PYRIDOXINE-5'-PHOSPHATE OXIDASE"/>
    <property type="match status" value="1"/>
</dbReference>
<evidence type="ECO:0000256" key="2">
    <source>
        <dbReference type="ARBA" id="ARBA00022630"/>
    </source>
</evidence>
<dbReference type="Pfam" id="PF10590">
    <property type="entry name" value="PNP_phzG_C"/>
    <property type="match status" value="1"/>
</dbReference>
<dbReference type="NCBIfam" id="TIGR00558">
    <property type="entry name" value="pdxH"/>
    <property type="match status" value="1"/>
</dbReference>
<dbReference type="Proteomes" id="UP000234206">
    <property type="component" value="Unassembled WGS sequence"/>
</dbReference>
<feature type="binding site" evidence="7">
    <location>
        <position position="202"/>
    </location>
    <ligand>
        <name>FMN</name>
        <dbReference type="ChEBI" id="CHEBI:58210"/>
    </ligand>
</feature>
<dbReference type="Pfam" id="PF01243">
    <property type="entry name" value="PNPOx_N"/>
    <property type="match status" value="1"/>
</dbReference>
<evidence type="ECO:0000259" key="8">
    <source>
        <dbReference type="Pfam" id="PF01243"/>
    </source>
</evidence>
<dbReference type="GO" id="GO:0008615">
    <property type="term" value="P:pyridoxine biosynthetic process"/>
    <property type="evidence" value="ECO:0007669"/>
    <property type="project" value="UniProtKB-UniRule"/>
</dbReference>
<evidence type="ECO:0000259" key="9">
    <source>
        <dbReference type="Pfam" id="PF10590"/>
    </source>
</evidence>
<dbReference type="PIRSF" id="PIRSF000190">
    <property type="entry name" value="Pyd_amn-ph_oxd"/>
    <property type="match status" value="1"/>
</dbReference>
<dbReference type="Gene3D" id="2.30.110.10">
    <property type="entry name" value="Electron Transport, Fmn-binding Protein, Chain A"/>
    <property type="match status" value="1"/>
</dbReference>
<evidence type="ECO:0000256" key="1">
    <source>
        <dbReference type="ARBA" id="ARBA00007301"/>
    </source>
</evidence>
<comment type="caution">
    <text evidence="10">The sequence shown here is derived from an EMBL/GenBank/DDBJ whole genome shotgun (WGS) entry which is preliminary data.</text>
</comment>
<feature type="binding site" evidence="6">
    <location>
        <begin position="16"/>
        <end position="19"/>
    </location>
    <ligand>
        <name>substrate</name>
    </ligand>
</feature>
<feature type="binding site" evidence="6">
    <location>
        <position position="144"/>
    </location>
    <ligand>
        <name>substrate</name>
    </ligand>
</feature>
<feature type="binding site" evidence="6">
    <location>
        <position position="136"/>
    </location>
    <ligand>
        <name>substrate</name>
    </ligand>
</feature>
<dbReference type="InterPro" id="IPR000659">
    <property type="entry name" value="Pyridox_Oxase"/>
</dbReference>
<keyword evidence="3 7" id="KW-0288">FMN</keyword>
<evidence type="ECO:0000256" key="3">
    <source>
        <dbReference type="ARBA" id="ARBA00022643"/>
    </source>
</evidence>
<evidence type="ECO:0000313" key="10">
    <source>
        <dbReference type="EMBL" id="PKZ41348.1"/>
    </source>
</evidence>
<evidence type="ECO:0000256" key="5">
    <source>
        <dbReference type="NCBIfam" id="TIGR00558"/>
    </source>
</evidence>
<evidence type="ECO:0000313" key="11">
    <source>
        <dbReference type="Proteomes" id="UP000234206"/>
    </source>
</evidence>
<feature type="binding site" evidence="6">
    <location>
        <begin position="208"/>
        <end position="210"/>
    </location>
    <ligand>
        <name>substrate</name>
    </ligand>
</feature>
<name>A0A2I1P9P3_9MICO</name>
<dbReference type="OrthoDB" id="9780392at2"/>
<feature type="binding site" evidence="7">
    <location>
        <begin position="153"/>
        <end position="154"/>
    </location>
    <ligand>
        <name>FMN</name>
        <dbReference type="ChEBI" id="CHEBI:58210"/>
    </ligand>
</feature>
<dbReference type="EMBL" id="PKIZ01000014">
    <property type="protein sequence ID" value="PKZ41348.1"/>
    <property type="molecule type" value="Genomic_DNA"/>
</dbReference>
<dbReference type="PANTHER" id="PTHR10851">
    <property type="entry name" value="PYRIDOXINE-5-PHOSPHATE OXIDASE"/>
    <property type="match status" value="1"/>
</dbReference>
<dbReference type="NCBIfam" id="NF004231">
    <property type="entry name" value="PRK05679.1"/>
    <property type="match status" value="1"/>
</dbReference>
<accession>A0A2I1P9P3</accession>
<keyword evidence="2" id="KW-0285">Flavoprotein</keyword>
<dbReference type="InterPro" id="IPR012349">
    <property type="entry name" value="Split_barrel_FMN-bd"/>
</dbReference>
<dbReference type="EC" id="1.4.3.5" evidence="5"/>
<dbReference type="InterPro" id="IPR011576">
    <property type="entry name" value="Pyridox_Oxase_N"/>
</dbReference>
<dbReference type="GO" id="GO:0004733">
    <property type="term" value="F:pyridoxamine phosphate oxidase activity"/>
    <property type="evidence" value="ECO:0007669"/>
    <property type="project" value="UniProtKB-UniRule"/>
</dbReference>
<feature type="binding site" evidence="6">
    <location>
        <position position="79"/>
    </location>
    <ligand>
        <name>substrate</name>
    </ligand>
</feature>
<evidence type="ECO:0000256" key="4">
    <source>
        <dbReference type="ARBA" id="ARBA00023002"/>
    </source>
</evidence>
<sequence length="250" mass="28463">MHPSDLGRRRGRRLGRLEYTGEGLEPDHVPAAPWDVVQEWVHAAHHRALERGDVPEPAAVALATVDAEGAPDVRTVLCRDVSTEGLRFYTSLVSAKAEQMAADPRVALTWTWPSMFRALRFRGVAEELPRDEVTAYFRQRPWGSRISAHASRQSHPLADRAELVAREAELAGRWPDRAREDDVPTPDHWGGYLVRPYQVEVWTGRQSRMHDRWRWTLTEPLDLTRPVADQGDLLLPLDDETAWTHLALQP</sequence>
<feature type="domain" description="Pyridoxine 5'-phosphate oxidase dimerisation C-terminal" evidence="9">
    <location>
        <begin position="189"/>
        <end position="250"/>
    </location>
</feature>
<feature type="binding site" evidence="6">
    <location>
        <position position="140"/>
    </location>
    <ligand>
        <name>substrate</name>
    </ligand>
</feature>
<evidence type="ECO:0000256" key="6">
    <source>
        <dbReference type="PIRSR" id="PIRSR000190-1"/>
    </source>
</evidence>
<feature type="binding site" evidence="7">
    <location>
        <position position="96"/>
    </location>
    <ligand>
        <name>FMN</name>
        <dbReference type="ChEBI" id="CHEBI:58210"/>
    </ligand>
</feature>
<organism evidence="10 11">
    <name type="scientific">Kytococcus schroeteri</name>
    <dbReference type="NCBI Taxonomy" id="138300"/>
    <lineage>
        <taxon>Bacteria</taxon>
        <taxon>Bacillati</taxon>
        <taxon>Actinomycetota</taxon>
        <taxon>Actinomycetes</taxon>
        <taxon>Micrococcales</taxon>
        <taxon>Kytococcaceae</taxon>
        <taxon>Kytococcus</taxon>
    </lineage>
</organism>
<reference evidence="10 11" key="1">
    <citation type="submission" date="2017-12" db="EMBL/GenBank/DDBJ databases">
        <title>Phylogenetic diversity of female urinary microbiome.</title>
        <authorList>
            <person name="Thomas-White K."/>
            <person name="Wolfe A.J."/>
        </authorList>
    </citation>
    <scope>NUCLEOTIDE SEQUENCE [LARGE SCALE GENOMIC DNA]</scope>
    <source>
        <strain evidence="10 11">UMB1298</strain>
    </source>
</reference>
<keyword evidence="11" id="KW-1185">Reference proteome</keyword>
<proteinExistence type="inferred from homology"/>
<protein>
    <recommendedName>
        <fullName evidence="5">Pyridoxamine 5'-phosphate oxidase</fullName>
        <ecNumber evidence="5">1.4.3.5</ecNumber>
    </recommendedName>
</protein>
<feature type="binding site" evidence="7">
    <location>
        <begin position="89"/>
        <end position="90"/>
    </location>
    <ligand>
        <name>FMN</name>
        <dbReference type="ChEBI" id="CHEBI:58210"/>
    </ligand>
</feature>
<evidence type="ECO:0000256" key="7">
    <source>
        <dbReference type="PIRSR" id="PIRSR000190-2"/>
    </source>
</evidence>
<dbReference type="RefSeq" id="WP_101849781.1">
    <property type="nucleotide sequence ID" value="NZ_JBHLVH010000006.1"/>
</dbReference>
<feature type="domain" description="Pyridoxamine 5'-phosphate oxidase N-terminal" evidence="8">
    <location>
        <begin position="54"/>
        <end position="165"/>
    </location>
</feature>
<dbReference type="InterPro" id="IPR019576">
    <property type="entry name" value="Pyridoxamine_oxidase_dimer_C"/>
</dbReference>
<comment type="similarity">
    <text evidence="1">Belongs to the pyridoxamine 5'-phosphate oxidase family.</text>
</comment>
<dbReference type="SUPFAM" id="SSF50475">
    <property type="entry name" value="FMN-binding split barrel"/>
    <property type="match status" value="1"/>
</dbReference>
<feature type="binding site" evidence="7">
    <location>
        <position position="212"/>
    </location>
    <ligand>
        <name>FMN</name>
        <dbReference type="ChEBI" id="CHEBI:58210"/>
    </ligand>
</feature>
<dbReference type="AlphaFoldDB" id="A0A2I1P9P3"/>
<comment type="cofactor">
    <cofactor evidence="7">
        <name>FMN</name>
        <dbReference type="ChEBI" id="CHEBI:58210"/>
    </cofactor>
    <text evidence="7">Binds 1 FMN per subunit.</text>
</comment>
<dbReference type="GO" id="GO:0010181">
    <property type="term" value="F:FMN binding"/>
    <property type="evidence" value="ECO:0007669"/>
    <property type="project" value="UniProtKB-UniRule"/>
</dbReference>
<gene>
    <name evidence="10" type="primary">pdxH</name>
    <name evidence="10" type="ORF">CYJ76_07960</name>
</gene>